<dbReference type="Proteomes" id="UP000579250">
    <property type="component" value="Unassembled WGS sequence"/>
</dbReference>
<evidence type="ECO:0000313" key="3">
    <source>
        <dbReference type="Proteomes" id="UP000579250"/>
    </source>
</evidence>
<reference evidence="2 3" key="1">
    <citation type="submission" date="2020-04" db="EMBL/GenBank/DDBJ databases">
        <title>MicrobeNet Type strains.</title>
        <authorList>
            <person name="Nicholson A.C."/>
        </authorList>
    </citation>
    <scope>NUCLEOTIDE SEQUENCE [LARGE SCALE GENOMIC DNA]</scope>
    <source>
        <strain evidence="2 3">ATCC BAA-277</strain>
    </source>
</reference>
<evidence type="ECO:0000313" key="2">
    <source>
        <dbReference type="EMBL" id="NKZ06461.1"/>
    </source>
</evidence>
<comment type="caution">
    <text evidence="2">The sequence shown here is derived from an EMBL/GenBank/DDBJ whole genome shotgun (WGS) entry which is preliminary data.</text>
</comment>
<keyword evidence="3" id="KW-1185">Reference proteome</keyword>
<dbReference type="InterPro" id="IPR005097">
    <property type="entry name" value="Sacchrp_dh_NADP-bd"/>
</dbReference>
<dbReference type="PANTHER" id="PTHR43781:SF1">
    <property type="entry name" value="SACCHAROPINE DEHYDROGENASE"/>
    <property type="match status" value="1"/>
</dbReference>
<dbReference type="PANTHER" id="PTHR43781">
    <property type="entry name" value="SACCHAROPINE DEHYDROGENASE"/>
    <property type="match status" value="1"/>
</dbReference>
<sequence length="348" mass="36434">MTVGVIGCYGAVGRALVRRLREPLRLGGRDLARTRKLARTGDEAVEVDIEVDSDSASGLAGFCAGCDVVVNCAGPSARIGDTVARAALKAGAHYVDVAGDQLDHSGLTLLAGGRAAVLAAGMMPGLSALLPRALAEGADRPSRLVARVGGLDRFTRAAALDYIASLDGEHATPLAAWRGHQAIRGALRPAERVAVPHFPGRVGVYPYLSRESERLARALELAEVEWWGVFDGERTLQALSGARGKEPVHAAEDLELAARLDALGRRPYFQLVFDLDGRVLLVRAADSYELTAALAATATRAVAAGRVPSGAHDASDVLAPAGVLRDLRDDPAVEVAEPSRAPVEEGVL</sequence>
<dbReference type="InterPro" id="IPR036291">
    <property type="entry name" value="NAD(P)-bd_dom_sf"/>
</dbReference>
<dbReference type="EMBL" id="JAAXPI010000036">
    <property type="protein sequence ID" value="NKZ06461.1"/>
    <property type="molecule type" value="Genomic_DNA"/>
</dbReference>
<dbReference type="AlphaFoldDB" id="A0A846Z2J0"/>
<accession>A0A846Z2J0</accession>
<dbReference type="Gene3D" id="3.40.50.720">
    <property type="entry name" value="NAD(P)-binding Rossmann-like Domain"/>
    <property type="match status" value="1"/>
</dbReference>
<name>A0A846Z2J0_9ACTN</name>
<gene>
    <name evidence="2" type="ORF">HGB48_22315</name>
</gene>
<dbReference type="RefSeq" id="WP_067640715.1">
    <property type="nucleotide sequence ID" value="NZ_JAAXPI010000036.1"/>
</dbReference>
<dbReference type="SUPFAM" id="SSF51735">
    <property type="entry name" value="NAD(P)-binding Rossmann-fold domains"/>
    <property type="match status" value="1"/>
</dbReference>
<evidence type="ECO:0000259" key="1">
    <source>
        <dbReference type="Pfam" id="PF03435"/>
    </source>
</evidence>
<organism evidence="2 3">
    <name type="scientific">Actinomadura latina</name>
    <dbReference type="NCBI Taxonomy" id="163603"/>
    <lineage>
        <taxon>Bacteria</taxon>
        <taxon>Bacillati</taxon>
        <taxon>Actinomycetota</taxon>
        <taxon>Actinomycetes</taxon>
        <taxon>Streptosporangiales</taxon>
        <taxon>Thermomonosporaceae</taxon>
        <taxon>Actinomadura</taxon>
    </lineage>
</organism>
<feature type="domain" description="Saccharopine dehydrogenase NADP binding" evidence="1">
    <location>
        <begin position="3"/>
        <end position="98"/>
    </location>
</feature>
<protein>
    <recommendedName>
        <fullName evidence="1">Saccharopine dehydrogenase NADP binding domain-containing protein</fullName>
    </recommendedName>
</protein>
<proteinExistence type="predicted"/>
<dbReference type="Pfam" id="PF03435">
    <property type="entry name" value="Sacchrp_dh_NADP"/>
    <property type="match status" value="1"/>
</dbReference>